<dbReference type="Pfam" id="PF08447">
    <property type="entry name" value="PAS_3"/>
    <property type="match status" value="1"/>
</dbReference>
<dbReference type="SUPFAM" id="SSF52172">
    <property type="entry name" value="CheY-like"/>
    <property type="match status" value="1"/>
</dbReference>
<proteinExistence type="predicted"/>
<accession>X1HU84</accession>
<dbReference type="InterPro" id="IPR052155">
    <property type="entry name" value="Biofilm_reg_signaling"/>
</dbReference>
<reference evidence="4" key="1">
    <citation type="journal article" date="2014" name="Front. Microbiol.">
        <title>High frequency of phylogenetically diverse reductive dehalogenase-homologous genes in deep subseafloor sedimentary metagenomes.</title>
        <authorList>
            <person name="Kawai M."/>
            <person name="Futagami T."/>
            <person name="Toyoda A."/>
            <person name="Takaki Y."/>
            <person name="Nishi S."/>
            <person name="Hori S."/>
            <person name="Arai W."/>
            <person name="Tsubouchi T."/>
            <person name="Morono Y."/>
            <person name="Uchiyama I."/>
            <person name="Ito T."/>
            <person name="Fujiyama A."/>
            <person name="Inagaki F."/>
            <person name="Takami H."/>
        </authorList>
    </citation>
    <scope>NUCLEOTIDE SEQUENCE</scope>
    <source>
        <strain evidence="4">Expedition CK06-06</strain>
    </source>
</reference>
<gene>
    <name evidence="4" type="ORF">S03H2_36629</name>
</gene>
<dbReference type="GO" id="GO:0000160">
    <property type="term" value="P:phosphorelay signal transduction system"/>
    <property type="evidence" value="ECO:0007669"/>
    <property type="project" value="InterPro"/>
</dbReference>
<dbReference type="NCBIfam" id="TIGR00229">
    <property type="entry name" value="sensory_box"/>
    <property type="match status" value="1"/>
</dbReference>
<dbReference type="PROSITE" id="PS50110">
    <property type="entry name" value="RESPONSE_REGULATORY"/>
    <property type="match status" value="1"/>
</dbReference>
<evidence type="ECO:0000259" key="1">
    <source>
        <dbReference type="PROSITE" id="PS50110"/>
    </source>
</evidence>
<dbReference type="InterPro" id="IPR013655">
    <property type="entry name" value="PAS_fold_3"/>
</dbReference>
<dbReference type="SMART" id="SM00086">
    <property type="entry name" value="PAC"/>
    <property type="match status" value="1"/>
</dbReference>
<evidence type="ECO:0000259" key="2">
    <source>
        <dbReference type="PROSITE" id="PS50112"/>
    </source>
</evidence>
<feature type="domain" description="PAS" evidence="2">
    <location>
        <begin position="139"/>
        <end position="207"/>
    </location>
</feature>
<feature type="domain" description="Response regulatory" evidence="1">
    <location>
        <begin position="4"/>
        <end position="121"/>
    </location>
</feature>
<dbReference type="InterPro" id="IPR000700">
    <property type="entry name" value="PAS-assoc_C"/>
</dbReference>
<dbReference type="InterPro" id="IPR001610">
    <property type="entry name" value="PAC"/>
</dbReference>
<dbReference type="PANTHER" id="PTHR44757:SF2">
    <property type="entry name" value="BIOFILM ARCHITECTURE MAINTENANCE PROTEIN MBAA"/>
    <property type="match status" value="1"/>
</dbReference>
<dbReference type="CDD" id="cd00130">
    <property type="entry name" value="PAS"/>
    <property type="match status" value="1"/>
</dbReference>
<feature type="non-terminal residue" evidence="4">
    <location>
        <position position="280"/>
    </location>
</feature>
<comment type="caution">
    <text evidence="4">The sequence shown here is derived from an EMBL/GenBank/DDBJ whole genome shotgun (WGS) entry which is preliminary data.</text>
</comment>
<protein>
    <recommendedName>
        <fullName evidence="5">PAS domain-containing protein</fullName>
    </recommendedName>
</protein>
<dbReference type="InterPro" id="IPR001789">
    <property type="entry name" value="Sig_transdc_resp-reg_receiver"/>
</dbReference>
<dbReference type="InterPro" id="IPR000014">
    <property type="entry name" value="PAS"/>
</dbReference>
<dbReference type="Gene3D" id="3.40.50.2300">
    <property type="match status" value="1"/>
</dbReference>
<dbReference type="Gene3D" id="3.30.450.20">
    <property type="entry name" value="PAS domain"/>
    <property type="match status" value="1"/>
</dbReference>
<feature type="non-terminal residue" evidence="4">
    <location>
        <position position="1"/>
    </location>
</feature>
<dbReference type="SUPFAM" id="SSF55785">
    <property type="entry name" value="PYP-like sensor domain (PAS domain)"/>
    <property type="match status" value="1"/>
</dbReference>
<evidence type="ECO:0000313" key="4">
    <source>
        <dbReference type="EMBL" id="GAH57389.1"/>
    </source>
</evidence>
<evidence type="ECO:0000259" key="3">
    <source>
        <dbReference type="PROSITE" id="PS50113"/>
    </source>
</evidence>
<feature type="domain" description="PAC" evidence="3">
    <location>
        <begin position="214"/>
        <end position="266"/>
    </location>
</feature>
<evidence type="ECO:0008006" key="5">
    <source>
        <dbReference type="Google" id="ProtNLM"/>
    </source>
</evidence>
<dbReference type="PROSITE" id="PS50112">
    <property type="entry name" value="PAS"/>
    <property type="match status" value="1"/>
</dbReference>
<dbReference type="CDD" id="cd00156">
    <property type="entry name" value="REC"/>
    <property type="match status" value="1"/>
</dbReference>
<dbReference type="AlphaFoldDB" id="X1HU84"/>
<organism evidence="4">
    <name type="scientific">marine sediment metagenome</name>
    <dbReference type="NCBI Taxonomy" id="412755"/>
    <lineage>
        <taxon>unclassified sequences</taxon>
        <taxon>metagenomes</taxon>
        <taxon>ecological metagenomes</taxon>
    </lineage>
</organism>
<sequence length="280" mass="32743">RDIRILLNVDSENDALLFLNKIKSKGYNPKYKIVKTCKDVSDAISKDEWDVMLADYKLLSDFNLLDILRMLKESDLDIPSIVVSDVVGEGKAVSLIRAGADNYVMKKNLSRLVPVIEKEIRNARSRSKQKKALEKLRENERYFRSFVENASDIIYRYRLIPEPGYEYISPSVRRNLGYTPEQYYTDPEFNYKIIYQDDRDTLKKILDGNFDFSKSVEIRLIHKNGKVIWFEEAITPFFSKEGKLEAIEGILHNISGRKKMERHLSYMSFHDSLTTLYNRA</sequence>
<dbReference type="PANTHER" id="PTHR44757">
    <property type="entry name" value="DIGUANYLATE CYCLASE DGCP"/>
    <property type="match status" value="1"/>
</dbReference>
<name>X1HU84_9ZZZZ</name>
<dbReference type="EMBL" id="BARU01022487">
    <property type="protein sequence ID" value="GAH57389.1"/>
    <property type="molecule type" value="Genomic_DNA"/>
</dbReference>
<dbReference type="InterPro" id="IPR011006">
    <property type="entry name" value="CheY-like_superfamily"/>
</dbReference>
<dbReference type="PROSITE" id="PS50113">
    <property type="entry name" value="PAC"/>
    <property type="match status" value="1"/>
</dbReference>
<dbReference type="InterPro" id="IPR035965">
    <property type="entry name" value="PAS-like_dom_sf"/>
</dbReference>